<dbReference type="Proteomes" id="UP000035213">
    <property type="component" value="Chromosome"/>
</dbReference>
<feature type="binding site" evidence="10">
    <location>
        <position position="149"/>
    </location>
    <ligand>
        <name>Mn(2+)</name>
        <dbReference type="ChEBI" id="CHEBI:29035"/>
    </ligand>
</feature>
<dbReference type="GO" id="GO:0043571">
    <property type="term" value="P:maintenance of CRISPR repeat elements"/>
    <property type="evidence" value="ECO:0007669"/>
    <property type="project" value="UniProtKB-UniRule"/>
</dbReference>
<dbReference type="GO" id="GO:0004520">
    <property type="term" value="F:DNA endonuclease activity"/>
    <property type="evidence" value="ECO:0007669"/>
    <property type="project" value="InterPro"/>
</dbReference>
<evidence type="ECO:0000256" key="2">
    <source>
        <dbReference type="ARBA" id="ARBA00022723"/>
    </source>
</evidence>
<keyword evidence="6 10" id="KW-0051">Antiviral defense</keyword>
<evidence type="ECO:0000313" key="12">
    <source>
        <dbReference type="Proteomes" id="UP000035213"/>
    </source>
</evidence>
<keyword evidence="5 10" id="KW-0460">Magnesium</keyword>
<dbReference type="Pfam" id="PF01867">
    <property type="entry name" value="Cas_Cas1"/>
    <property type="match status" value="1"/>
</dbReference>
<feature type="binding site" evidence="10">
    <location>
        <position position="206"/>
    </location>
    <ligand>
        <name>Mn(2+)</name>
        <dbReference type="ChEBI" id="CHEBI:29035"/>
    </ligand>
</feature>
<proteinExistence type="inferred from homology"/>
<dbReference type="KEGG" id="cgn:OK18_19595"/>
<gene>
    <name evidence="10" type="primary">cas1</name>
    <name evidence="11" type="ORF">OK18_19595</name>
</gene>
<dbReference type="STRING" id="1324352.OK18_19595"/>
<evidence type="ECO:0000256" key="7">
    <source>
        <dbReference type="ARBA" id="ARBA00023125"/>
    </source>
</evidence>
<dbReference type="AlphaFoldDB" id="A0A0G3M989"/>
<dbReference type="EMBL" id="CP009928">
    <property type="protein sequence ID" value="AKK74523.1"/>
    <property type="molecule type" value="Genomic_DNA"/>
</dbReference>
<keyword evidence="2 10" id="KW-0479">Metal-binding</keyword>
<comment type="subunit">
    <text evidence="9 10">Homodimer, forms a heterotetramer with a Cas2 homodimer.</text>
</comment>
<dbReference type="InterPro" id="IPR042206">
    <property type="entry name" value="CRISPR-assoc_Cas1_C"/>
</dbReference>
<dbReference type="Gene3D" id="1.20.120.920">
    <property type="entry name" value="CRISPR-associated endonuclease Cas1, C-terminal domain"/>
    <property type="match status" value="1"/>
</dbReference>
<comment type="similarity">
    <text evidence="10">Belongs to the CRISPR-associated endonuclease Cas1 family.</text>
</comment>
<dbReference type="NCBIfam" id="TIGR03639">
    <property type="entry name" value="cas1_NMENI"/>
    <property type="match status" value="1"/>
</dbReference>
<dbReference type="InterPro" id="IPR002729">
    <property type="entry name" value="CRISPR-assoc_Cas1"/>
</dbReference>
<dbReference type="InterPro" id="IPR019855">
    <property type="entry name" value="CRISPR-assoc_Cas1_NMENI"/>
</dbReference>
<dbReference type="GO" id="GO:0051607">
    <property type="term" value="P:defense response to virus"/>
    <property type="evidence" value="ECO:0007669"/>
    <property type="project" value="UniProtKB-UniRule"/>
</dbReference>
<keyword evidence="7 10" id="KW-0238">DNA-binding</keyword>
<reference evidence="11 12" key="1">
    <citation type="submission" date="2014-11" db="EMBL/GenBank/DDBJ databases">
        <authorList>
            <person name="Park G.-S."/>
            <person name="Hong S.-J."/>
            <person name="Jung B.K."/>
            <person name="Khan A.R."/>
            <person name="Kwak Y."/>
            <person name="Shin J.-H."/>
        </authorList>
    </citation>
    <scope>NUCLEOTIDE SEQUENCE [LARGE SCALE GENOMIC DNA]</scope>
    <source>
        <strain evidence="11 12">DSM 27622</strain>
    </source>
</reference>
<keyword evidence="4 10" id="KW-0378">Hydrolase</keyword>
<dbReference type="PATRIC" id="fig|1324352.5.peg.4115"/>
<accession>A0A0G3M989</accession>
<evidence type="ECO:0000256" key="8">
    <source>
        <dbReference type="ARBA" id="ARBA00023211"/>
    </source>
</evidence>
<organism evidence="11 12">
    <name type="scientific">Chryseobacterium gallinarum</name>
    <dbReference type="NCBI Taxonomy" id="1324352"/>
    <lineage>
        <taxon>Bacteria</taxon>
        <taxon>Pseudomonadati</taxon>
        <taxon>Bacteroidota</taxon>
        <taxon>Flavobacteriia</taxon>
        <taxon>Flavobacteriales</taxon>
        <taxon>Weeksellaceae</taxon>
        <taxon>Chryseobacterium group</taxon>
        <taxon>Chryseobacterium</taxon>
    </lineage>
</organism>
<sequence>MITRSIYIGNPAYLKLKDEQMYILDPSTKDLKGKIPVEDLGLLMLDHFQITISHQLIQKMMGNNVVVISCDAHHLPHGIMLPIYGHTEHSDRVKDQLEASEPLKKQLWKQTVECKIENQKEVLRRLGNYYEPMTEYHRNVKSGDSTNMEGIAAQHYWKYLISLDFLRARFGDSPNQFFNFGYSVLRSIVARAIVETGLLPVLGIFHKNKYNAYCLADDLMEPFRPFVDLLVMQWLERKPETEELDKEFKAHILKIATVDVGIDGKTRPLLIAVKMTASSLYKCYTGEKRLISYPELL</sequence>
<dbReference type="EC" id="3.1.-.-" evidence="10"/>
<keyword evidence="1 10" id="KW-0540">Nuclease</keyword>
<evidence type="ECO:0000256" key="9">
    <source>
        <dbReference type="ARBA" id="ARBA00038592"/>
    </source>
</evidence>
<comment type="cofactor">
    <cofactor evidence="10">
        <name>Mg(2+)</name>
        <dbReference type="ChEBI" id="CHEBI:18420"/>
    </cofactor>
    <cofactor evidence="10">
        <name>Mn(2+)</name>
        <dbReference type="ChEBI" id="CHEBI:29035"/>
    </cofactor>
</comment>
<keyword evidence="8 10" id="KW-0464">Manganese</keyword>
<evidence type="ECO:0000256" key="5">
    <source>
        <dbReference type="ARBA" id="ARBA00022842"/>
    </source>
</evidence>
<protein>
    <recommendedName>
        <fullName evidence="10">CRISPR-associated endonuclease Cas1</fullName>
        <ecNumber evidence="10">3.1.-.-</ecNumber>
    </recommendedName>
</protein>
<evidence type="ECO:0000256" key="6">
    <source>
        <dbReference type="ARBA" id="ARBA00023118"/>
    </source>
</evidence>
<dbReference type="RefSeq" id="WP_050022726.1">
    <property type="nucleotide sequence ID" value="NZ_CP009928.1"/>
</dbReference>
<evidence type="ECO:0000256" key="1">
    <source>
        <dbReference type="ARBA" id="ARBA00022722"/>
    </source>
</evidence>
<dbReference type="NCBIfam" id="TIGR00287">
    <property type="entry name" value="cas1"/>
    <property type="match status" value="1"/>
</dbReference>
<dbReference type="PANTHER" id="PTHR34353">
    <property type="entry name" value="CRISPR-ASSOCIATED ENDONUCLEASE CAS1 1"/>
    <property type="match status" value="1"/>
</dbReference>
<evidence type="ECO:0000256" key="3">
    <source>
        <dbReference type="ARBA" id="ARBA00022759"/>
    </source>
</evidence>
<keyword evidence="3 10" id="KW-0255">Endonuclease</keyword>
<dbReference type="GO" id="GO:0016787">
    <property type="term" value="F:hydrolase activity"/>
    <property type="evidence" value="ECO:0007669"/>
    <property type="project" value="UniProtKB-KW"/>
</dbReference>
<feature type="binding site" evidence="10">
    <location>
        <position position="221"/>
    </location>
    <ligand>
        <name>Mn(2+)</name>
        <dbReference type="ChEBI" id="CHEBI:29035"/>
    </ligand>
</feature>
<dbReference type="OrthoDB" id="9803119at2"/>
<dbReference type="GO" id="GO:0046872">
    <property type="term" value="F:metal ion binding"/>
    <property type="evidence" value="ECO:0007669"/>
    <property type="project" value="UniProtKB-UniRule"/>
</dbReference>
<name>A0A0G3M989_CHRGL</name>
<comment type="function">
    <text evidence="10">CRISPR (clustered regularly interspaced short palindromic repeat), is an adaptive immune system that provides protection against mobile genetic elements (viruses, transposable elements and conjugative plasmids). CRISPR clusters contain spacers, sequences complementary to antecedent mobile elements, and target invading nucleic acids. CRISPR clusters are transcribed and processed into CRISPR RNA (crRNA). Acts as a dsDNA endonuclease. Involved in the integration of spacer DNA into the CRISPR cassette.</text>
</comment>
<dbReference type="HAMAP" id="MF_01470">
    <property type="entry name" value="Cas1"/>
    <property type="match status" value="1"/>
</dbReference>
<evidence type="ECO:0000256" key="4">
    <source>
        <dbReference type="ARBA" id="ARBA00022801"/>
    </source>
</evidence>
<dbReference type="InterPro" id="IPR050646">
    <property type="entry name" value="Cas1"/>
</dbReference>
<evidence type="ECO:0000313" key="11">
    <source>
        <dbReference type="EMBL" id="AKK74523.1"/>
    </source>
</evidence>
<dbReference type="PANTHER" id="PTHR34353:SF2">
    <property type="entry name" value="CRISPR-ASSOCIATED ENDONUCLEASE CAS1 1"/>
    <property type="match status" value="1"/>
</dbReference>
<evidence type="ECO:0000256" key="10">
    <source>
        <dbReference type="HAMAP-Rule" id="MF_01470"/>
    </source>
</evidence>
<dbReference type="GO" id="GO:0003677">
    <property type="term" value="F:DNA binding"/>
    <property type="evidence" value="ECO:0007669"/>
    <property type="project" value="UniProtKB-KW"/>
</dbReference>